<dbReference type="Pfam" id="PF00439">
    <property type="entry name" value="Bromodomain"/>
    <property type="match status" value="1"/>
</dbReference>
<evidence type="ECO:0000259" key="11">
    <source>
        <dbReference type="PROSITE" id="PS51805"/>
    </source>
</evidence>
<dbReference type="InterPro" id="IPR000313">
    <property type="entry name" value="PWWP_dom"/>
</dbReference>
<dbReference type="SUPFAM" id="SSF47370">
    <property type="entry name" value="Bromodomain"/>
    <property type="match status" value="1"/>
</dbReference>
<dbReference type="InterPro" id="IPR019542">
    <property type="entry name" value="Enhancer_polycomb-like_N"/>
</dbReference>
<feature type="compositionally biased region" description="Polar residues" evidence="8">
    <location>
        <begin position="1110"/>
        <end position="1119"/>
    </location>
</feature>
<dbReference type="InterPro" id="IPR050701">
    <property type="entry name" value="Histone_Mod_Regulator"/>
</dbReference>
<feature type="domain" description="Bromo" evidence="9">
    <location>
        <begin position="573"/>
        <end position="643"/>
    </location>
</feature>
<evidence type="ECO:0000259" key="9">
    <source>
        <dbReference type="PROSITE" id="PS50014"/>
    </source>
</evidence>
<dbReference type="PANTHER" id="PTHR13793">
    <property type="entry name" value="PHD FINGER PROTEINS"/>
    <property type="match status" value="1"/>
</dbReference>
<dbReference type="PROSITE" id="PS50014">
    <property type="entry name" value="BROMODOMAIN_2"/>
    <property type="match status" value="1"/>
</dbReference>
<name>A0A7R9EWT3_9NEOP</name>
<dbReference type="InterPro" id="IPR011011">
    <property type="entry name" value="Znf_FYVE_PHD"/>
</dbReference>
<dbReference type="InterPro" id="IPR001965">
    <property type="entry name" value="Znf_PHD"/>
</dbReference>
<dbReference type="Pfam" id="PF13832">
    <property type="entry name" value="zf-HC5HC2H_2"/>
    <property type="match status" value="1"/>
</dbReference>
<gene>
    <name evidence="12" type="ORF">TBIB3V08_LOCUS5270</name>
</gene>
<feature type="domain" description="PHD-type" evidence="11">
    <location>
        <begin position="247"/>
        <end position="328"/>
    </location>
</feature>
<dbReference type="SMART" id="SM00297">
    <property type="entry name" value="BROMO"/>
    <property type="match status" value="1"/>
</dbReference>
<evidence type="ECO:0000256" key="6">
    <source>
        <dbReference type="ARBA" id="ARBA00023242"/>
    </source>
</evidence>
<evidence type="ECO:0000256" key="3">
    <source>
        <dbReference type="ARBA" id="ARBA00022771"/>
    </source>
</evidence>
<keyword evidence="2" id="KW-0677">Repeat</keyword>
<keyword evidence="5 7" id="KW-0103">Bromodomain</keyword>
<organism evidence="12">
    <name type="scientific">Timema bartmani</name>
    <dbReference type="NCBI Taxonomy" id="61472"/>
    <lineage>
        <taxon>Eukaryota</taxon>
        <taxon>Metazoa</taxon>
        <taxon>Ecdysozoa</taxon>
        <taxon>Arthropoda</taxon>
        <taxon>Hexapoda</taxon>
        <taxon>Insecta</taxon>
        <taxon>Pterygota</taxon>
        <taxon>Neoptera</taxon>
        <taxon>Polyneoptera</taxon>
        <taxon>Phasmatodea</taxon>
        <taxon>Timematodea</taxon>
        <taxon>Timematoidea</taxon>
        <taxon>Timematidae</taxon>
        <taxon>Timema</taxon>
    </lineage>
</organism>
<keyword evidence="3" id="KW-0863">Zinc-finger</keyword>
<feature type="region of interest" description="Disordered" evidence="8">
    <location>
        <begin position="1094"/>
        <end position="1119"/>
    </location>
</feature>
<dbReference type="PANTHER" id="PTHR13793:SF107">
    <property type="entry name" value="BROMODOMAIN-CONTAINING PROTEIN HOMOLOG"/>
    <property type="match status" value="1"/>
</dbReference>
<proteinExistence type="predicted"/>
<keyword evidence="1" id="KW-0479">Metal-binding</keyword>
<dbReference type="SUPFAM" id="SSF57903">
    <property type="entry name" value="FYVE/PHD zinc finger"/>
    <property type="match status" value="1"/>
</dbReference>
<dbReference type="PROSITE" id="PS50812">
    <property type="entry name" value="PWWP"/>
    <property type="match status" value="1"/>
</dbReference>
<dbReference type="EMBL" id="OD565876">
    <property type="protein sequence ID" value="CAD7442850.1"/>
    <property type="molecule type" value="Genomic_DNA"/>
</dbReference>
<dbReference type="Pfam" id="PF10513">
    <property type="entry name" value="EPL1"/>
    <property type="match status" value="1"/>
</dbReference>
<dbReference type="InterPro" id="IPR036427">
    <property type="entry name" value="Bromodomain-like_sf"/>
</dbReference>
<dbReference type="InterPro" id="IPR001487">
    <property type="entry name" value="Bromodomain"/>
</dbReference>
<sequence>MRSPVTFVSVRFIERSIEELDAEIEYDMDEEDSAWLKLINERREAIGLTDVSVDVFELLMDRLEKESYFQMQISNKTEEETATFVDDDAVCCICMDGECQNSNVILFCDMCNLAVHQSWQSLSKEEEKVQKLDTGDVGKVPKDKASVSLWHLARPMLTDSSSPIEHIHFYIEAVGLVYTLPVSSGVFFGIAMECHISRRVIGYADDVFSLLHAQLTVCCAPIMGGRLNKLTEAIGLMWYVPYGYQKSGLPILITKVFLEPIDSIETIPPARWKLTCYICKQRGVGACIQCHKTNCYAAFHVTCAQHAGLYMKMDTVHDTHSGYADTQEAAVLCLLYTTVGLRTSLSKETGPVLVQKTAFCDAHTPADADSRPRVATANKHQQLLTNSSHNPLETDLTREDLRQKMKKARRILAKKRSTLPIISIPTIPPERIQEIASLVNIPKKSQFIQRLIAYWTLKRQFRNGVPLLRRLQSSHLSRRDESQPQQEVEQLTECNEEEKEIERKFSMANIADIAIFVTREICIVSSNIGSVCDKILRGHVYFRGENHSIEQRALEFKIAPLTTFLRHLWKLIEAKDIGDIFLEPVDQNEVLDYADVVKHPMDLSTMRIKLENNKYIKLAEFEDDFNLMINNCLTYNSKDTVFYKSAIRMRDQPNAERSTKLKALLQSLNELCSSTNVEKTKKAIKNELLRINNIISLGLTISCKGSEEFDHIGQDTDKEDTEYEETTDDENKKMDNLKTRRKVSHISANRRFTRSFTEVAGKLKRWLCKRNLDSPPQNLYPRPAVPKLFKSRSTFQKRNSSRSTIVALMPKSQSCLTDVTSSSTKLNLGKILATTASPTGVNRRTAVLFTRKAAAAFKRPEAVDTPIAMSRSSLASIKSTVNRRRVGRPRKYLTDSSFSSPSLLKKFKPNSLILNTEQNASVLMPALILPSSDSFTTYRTGGDMPTETDEETQSDSSCFSCSSSDNSSSSSGENSSLDLTRHSQEESSADDDHAIVRYISEHLEPLTLVWAKCRGYPWYPALIINPKMPRIGYLHNGVPIPAPPLDVLALADNYTDPVYLSIRNTLSEITTECKDVDSFLDITGESSTVDLRSGKTVLAPGSPTEADPSPETTLMHHTS</sequence>
<feature type="compositionally biased region" description="Low complexity" evidence="8">
    <location>
        <begin position="954"/>
        <end position="976"/>
    </location>
</feature>
<dbReference type="SMART" id="SM00249">
    <property type="entry name" value="PHD"/>
    <property type="match status" value="1"/>
</dbReference>
<evidence type="ECO:0000256" key="4">
    <source>
        <dbReference type="ARBA" id="ARBA00022833"/>
    </source>
</evidence>
<dbReference type="Gene3D" id="1.20.920.10">
    <property type="entry name" value="Bromodomain-like"/>
    <property type="match status" value="1"/>
</dbReference>
<dbReference type="PROSITE" id="PS51805">
    <property type="entry name" value="EPHD"/>
    <property type="match status" value="1"/>
</dbReference>
<dbReference type="AlphaFoldDB" id="A0A7R9EWT3"/>
<evidence type="ECO:0000256" key="2">
    <source>
        <dbReference type="ARBA" id="ARBA00022737"/>
    </source>
</evidence>
<evidence type="ECO:0000313" key="12">
    <source>
        <dbReference type="EMBL" id="CAD7442850.1"/>
    </source>
</evidence>
<dbReference type="InterPro" id="IPR013083">
    <property type="entry name" value="Znf_RING/FYVE/PHD"/>
</dbReference>
<feature type="region of interest" description="Disordered" evidence="8">
    <location>
        <begin position="938"/>
        <end position="990"/>
    </location>
</feature>
<reference evidence="12" key="1">
    <citation type="submission" date="2020-11" db="EMBL/GenBank/DDBJ databases">
        <authorList>
            <person name="Tran Van P."/>
        </authorList>
    </citation>
    <scope>NUCLEOTIDE SEQUENCE</scope>
</reference>
<dbReference type="PRINTS" id="PR00503">
    <property type="entry name" value="BROMODOMAIN"/>
</dbReference>
<protein>
    <recommendedName>
        <fullName evidence="13">Bromodomain and PHD finger-containing protein</fullName>
    </recommendedName>
</protein>
<evidence type="ECO:0000256" key="1">
    <source>
        <dbReference type="ARBA" id="ARBA00022723"/>
    </source>
</evidence>
<keyword evidence="6" id="KW-0539">Nucleus</keyword>
<evidence type="ECO:0000256" key="5">
    <source>
        <dbReference type="ARBA" id="ARBA00023117"/>
    </source>
</evidence>
<feature type="domain" description="PWWP" evidence="10">
    <location>
        <begin position="1005"/>
        <end position="1071"/>
    </location>
</feature>
<dbReference type="GO" id="GO:0006357">
    <property type="term" value="P:regulation of transcription by RNA polymerase II"/>
    <property type="evidence" value="ECO:0007669"/>
    <property type="project" value="TreeGrafter"/>
</dbReference>
<dbReference type="Gene3D" id="3.30.40.10">
    <property type="entry name" value="Zinc/RING finger domain, C3HC4 (zinc finger)"/>
    <property type="match status" value="2"/>
</dbReference>
<feature type="compositionally biased region" description="Basic and acidic residues" evidence="8">
    <location>
        <begin position="979"/>
        <end position="990"/>
    </location>
</feature>
<keyword evidence="4" id="KW-0862">Zinc</keyword>
<dbReference type="InterPro" id="IPR034732">
    <property type="entry name" value="EPHD"/>
</dbReference>
<evidence type="ECO:0000256" key="7">
    <source>
        <dbReference type="PROSITE-ProRule" id="PRU00035"/>
    </source>
</evidence>
<evidence type="ECO:0008006" key="13">
    <source>
        <dbReference type="Google" id="ProtNLM"/>
    </source>
</evidence>
<evidence type="ECO:0000259" key="10">
    <source>
        <dbReference type="PROSITE" id="PS50812"/>
    </source>
</evidence>
<evidence type="ECO:0000256" key="8">
    <source>
        <dbReference type="SAM" id="MobiDB-lite"/>
    </source>
</evidence>
<dbReference type="SUPFAM" id="SSF63748">
    <property type="entry name" value="Tudor/PWWP/MBT"/>
    <property type="match status" value="1"/>
</dbReference>
<dbReference type="Gene3D" id="2.30.30.140">
    <property type="match status" value="1"/>
</dbReference>
<dbReference type="SMART" id="SM00293">
    <property type="entry name" value="PWWP"/>
    <property type="match status" value="1"/>
</dbReference>
<dbReference type="GO" id="GO:0008270">
    <property type="term" value="F:zinc ion binding"/>
    <property type="evidence" value="ECO:0007669"/>
    <property type="project" value="UniProtKB-KW"/>
</dbReference>
<dbReference type="Pfam" id="PF00855">
    <property type="entry name" value="PWWP"/>
    <property type="match status" value="1"/>
</dbReference>
<accession>A0A7R9EWT3</accession>